<evidence type="ECO:0000259" key="2">
    <source>
        <dbReference type="Pfam" id="PF00930"/>
    </source>
</evidence>
<dbReference type="GO" id="GO:0006508">
    <property type="term" value="P:proteolysis"/>
    <property type="evidence" value="ECO:0007669"/>
    <property type="project" value="InterPro"/>
</dbReference>
<dbReference type="PATRIC" id="fig|1228997.3.peg.1141"/>
<dbReference type="HOGENOM" id="CLU_006105_2_0_10"/>
<evidence type="ECO:0000313" key="4">
    <source>
        <dbReference type="Proteomes" id="UP000006276"/>
    </source>
</evidence>
<dbReference type="InterPro" id="IPR001375">
    <property type="entry name" value="Peptidase_S9_cat"/>
</dbReference>
<gene>
    <name evidence="3" type="ORF">B739_1146</name>
</gene>
<dbReference type="Proteomes" id="UP000006276">
    <property type="component" value="Chromosome"/>
</dbReference>
<feature type="domain" description="Dipeptidylpeptidase IV N-terminal" evidence="2">
    <location>
        <begin position="140"/>
        <end position="438"/>
    </location>
</feature>
<dbReference type="Gene3D" id="2.140.10.30">
    <property type="entry name" value="Dipeptidylpeptidase IV, N-terminal domain"/>
    <property type="match status" value="1"/>
</dbReference>
<dbReference type="MEROPS" id="S09.017"/>
<proteinExistence type="predicted"/>
<accession>J9R1V0</accession>
<reference evidence="3 4" key="1">
    <citation type="submission" date="2012-09" db="EMBL/GenBank/DDBJ databases">
        <title>Riemerella anatipestifer vaccine strains.</title>
        <authorList>
            <person name="Chun C.A."/>
            <person name="Shu W.M."/>
            <person name="Kang Z.D."/>
            <person name="Jia W.X."/>
        </authorList>
    </citation>
    <scope>NUCLEOTIDE SEQUENCE [LARGE SCALE GENOMIC DNA]</scope>
    <source>
        <strain evidence="3 4">RA-CH-1</strain>
    </source>
</reference>
<organism evidence="3 4">
    <name type="scientific">Riemerella anatipestifer RA-CH-1</name>
    <dbReference type="NCBI Taxonomy" id="1228997"/>
    <lineage>
        <taxon>Bacteria</taxon>
        <taxon>Pseudomonadati</taxon>
        <taxon>Bacteroidota</taxon>
        <taxon>Flavobacteriia</taxon>
        <taxon>Flavobacteriales</taxon>
        <taxon>Weeksellaceae</taxon>
        <taxon>Riemerella</taxon>
    </lineage>
</organism>
<dbReference type="InterPro" id="IPR050278">
    <property type="entry name" value="Serine_Prot_S9B/DPPIV"/>
</dbReference>
<dbReference type="InterPro" id="IPR029058">
    <property type="entry name" value="AB_hydrolase_fold"/>
</dbReference>
<dbReference type="PANTHER" id="PTHR11731:SF193">
    <property type="entry name" value="DIPEPTIDYL PEPTIDASE 9"/>
    <property type="match status" value="1"/>
</dbReference>
<protein>
    <submittedName>
        <fullName evidence="3">Uncharacterized protein</fullName>
    </submittedName>
</protein>
<dbReference type="PANTHER" id="PTHR11731">
    <property type="entry name" value="PROTEASE FAMILY S9B,C DIPEPTIDYL-PEPTIDASE IV-RELATED"/>
    <property type="match status" value="1"/>
</dbReference>
<dbReference type="STRING" id="34085.AB406_0631"/>
<feature type="domain" description="Peptidase S9 prolyl oligopeptidase catalytic" evidence="1">
    <location>
        <begin position="526"/>
        <end position="721"/>
    </location>
</feature>
<dbReference type="KEGG" id="rag:B739_1146"/>
<dbReference type="InterPro" id="IPR002469">
    <property type="entry name" value="Peptidase_S9B_N"/>
</dbReference>
<name>J9R1V0_RIEAN</name>
<sequence>MRLEQIIVMKFNKNYWLALLVVGLLPAQKQKFTMSEAVNGLRSNLAIKNLPQLQWAKDGSGYIHSVKNAYMVTEYPSMKSDTLISLYQINQNLTGGRKLFGFPNLNFINNNTAYFSQDNTHYLLEKKSNGWNIKEWERLPEEADNITLLSDNSTFIYTVKNNLYWQKNGQAFAITDEKNENIISGQSVHRNEFGIDGGIFSAPDNSMIAFYRMDQTMVNDYPVIDWSVTPAKNHNIKYPMAGGTSQQVSLGVYDVKSKRTHFLNVEGDKEQYLTAVSWSPDAKYIFVGVLNRDQNHLKMNQYDAKTGAFIKTLFEEKSDKYVEPQHSLVFFPNSNTDFIWQSQRTGYNHLFHYHLTKGLVGQITEGDWLVTDVLGFNAKKNEIYIEATKETPLEKHLYKVNWHNKKIVRLSKSAGVHRGLLNSSGTTLLDIYSNATTPRKIEIISTNTMASSTLLSADNTLEGYLRPEVKNVTLKADDGTPLYGKLILPTSFNPNKKYPVIVYLYNGPHLQLITNSFPASGNLWYEYLAQRDYVVFTMDGRGSSNRGLKFESAPFRQLGTVEMNDQLKGVDYLKSLSFVDAERMGVHGWSFGGFMTTSLMLRHPDVFKVGVAGGPVIDWKMYEIMYTERYMDTPQQNPEGYAQANLLDKVQNLKGNLLLIHGAQDDVVVWQHTIDFLKAAVDKGVQLDYFVYPGHAHNVIGKDRVHLMQKVTDYFDAHLKNNKK</sequence>
<dbReference type="GO" id="GO:0008239">
    <property type="term" value="F:dipeptidyl-peptidase activity"/>
    <property type="evidence" value="ECO:0007669"/>
    <property type="project" value="TreeGrafter"/>
</dbReference>
<dbReference type="Pfam" id="PF00930">
    <property type="entry name" value="DPPIV_N"/>
    <property type="match status" value="1"/>
</dbReference>
<evidence type="ECO:0000259" key="1">
    <source>
        <dbReference type="Pfam" id="PF00326"/>
    </source>
</evidence>
<dbReference type="SUPFAM" id="SSF53474">
    <property type="entry name" value="alpha/beta-Hydrolases"/>
    <property type="match status" value="1"/>
</dbReference>
<dbReference type="EMBL" id="CP003787">
    <property type="protein sequence ID" value="AFR35744.1"/>
    <property type="molecule type" value="Genomic_DNA"/>
</dbReference>
<keyword evidence="4" id="KW-1185">Reference proteome</keyword>
<dbReference type="Gene3D" id="3.40.50.1820">
    <property type="entry name" value="alpha/beta hydrolase"/>
    <property type="match status" value="1"/>
</dbReference>
<dbReference type="AlphaFoldDB" id="J9R1V0"/>
<evidence type="ECO:0000313" key="3">
    <source>
        <dbReference type="EMBL" id="AFR35744.1"/>
    </source>
</evidence>
<dbReference type="GO" id="GO:0008236">
    <property type="term" value="F:serine-type peptidase activity"/>
    <property type="evidence" value="ECO:0007669"/>
    <property type="project" value="InterPro"/>
</dbReference>
<dbReference type="Pfam" id="PF00326">
    <property type="entry name" value="Peptidase_S9"/>
    <property type="match status" value="1"/>
</dbReference>
<dbReference type="SUPFAM" id="SSF82171">
    <property type="entry name" value="DPP6 N-terminal domain-like"/>
    <property type="match status" value="1"/>
</dbReference>